<dbReference type="EMBL" id="BMAW01005934">
    <property type="protein sequence ID" value="GFS96635.1"/>
    <property type="molecule type" value="Genomic_DNA"/>
</dbReference>
<dbReference type="Proteomes" id="UP000887013">
    <property type="component" value="Unassembled WGS sequence"/>
</dbReference>
<sequence>MKVLMKKVSTYQIMRRWKSLISKAGLRLKFKKYLNSFIQTSSFSSEPISDPTALLCNTDVTFSNPIAVPTASVDLLTILPHSVCNTSDSNVLSANSFSNHCNSP</sequence>
<dbReference type="EMBL" id="BMAW01045497">
    <property type="protein sequence ID" value="GFS50344.1"/>
    <property type="molecule type" value="Genomic_DNA"/>
</dbReference>
<evidence type="ECO:0000313" key="3">
    <source>
        <dbReference type="Proteomes" id="UP000887013"/>
    </source>
</evidence>
<evidence type="ECO:0000313" key="1">
    <source>
        <dbReference type="EMBL" id="GFS50344.1"/>
    </source>
</evidence>
<name>A0A8X6N6A1_NEPPI</name>
<dbReference type="OrthoDB" id="6819336at2759"/>
<organism evidence="2 3">
    <name type="scientific">Nephila pilipes</name>
    <name type="common">Giant wood spider</name>
    <name type="synonym">Nephila maculata</name>
    <dbReference type="NCBI Taxonomy" id="299642"/>
    <lineage>
        <taxon>Eukaryota</taxon>
        <taxon>Metazoa</taxon>
        <taxon>Ecdysozoa</taxon>
        <taxon>Arthropoda</taxon>
        <taxon>Chelicerata</taxon>
        <taxon>Arachnida</taxon>
        <taxon>Araneae</taxon>
        <taxon>Araneomorphae</taxon>
        <taxon>Entelegynae</taxon>
        <taxon>Araneoidea</taxon>
        <taxon>Nephilidae</taxon>
        <taxon>Nephila</taxon>
    </lineage>
</organism>
<reference evidence="2" key="1">
    <citation type="submission" date="2020-08" db="EMBL/GenBank/DDBJ databases">
        <title>Multicomponent nature underlies the extraordinary mechanical properties of spider dragline silk.</title>
        <authorList>
            <person name="Kono N."/>
            <person name="Nakamura H."/>
            <person name="Mori M."/>
            <person name="Yoshida Y."/>
            <person name="Ohtoshi R."/>
            <person name="Malay A.D."/>
            <person name="Moran D.A.P."/>
            <person name="Tomita M."/>
            <person name="Numata K."/>
            <person name="Arakawa K."/>
        </authorList>
    </citation>
    <scope>NUCLEOTIDE SEQUENCE</scope>
</reference>
<accession>A0A8X6N6A1</accession>
<evidence type="ECO:0000313" key="2">
    <source>
        <dbReference type="EMBL" id="GFS96635.1"/>
    </source>
</evidence>
<proteinExistence type="predicted"/>
<comment type="caution">
    <text evidence="2">The sequence shown here is derived from an EMBL/GenBank/DDBJ whole genome shotgun (WGS) entry which is preliminary data.</text>
</comment>
<protein>
    <submittedName>
        <fullName evidence="2">Uncharacterized protein</fullName>
    </submittedName>
</protein>
<dbReference type="AlphaFoldDB" id="A0A8X6N6A1"/>
<keyword evidence="3" id="KW-1185">Reference proteome</keyword>
<gene>
    <name evidence="2" type="ORF">NPIL_176691</name>
    <name evidence="1" type="ORF">NPIL_333481</name>
</gene>